<evidence type="ECO:0000256" key="1">
    <source>
        <dbReference type="PROSITE-ProRule" id="PRU00723"/>
    </source>
</evidence>
<dbReference type="PROSITE" id="PS50103">
    <property type="entry name" value="ZF_C3H1"/>
    <property type="match status" value="1"/>
</dbReference>
<feature type="zinc finger region" description="C3H1-type" evidence="1">
    <location>
        <begin position="208"/>
        <end position="235"/>
    </location>
</feature>
<dbReference type="Proteomes" id="UP001050691">
    <property type="component" value="Unassembled WGS sequence"/>
</dbReference>
<feature type="transmembrane region" description="Helical" evidence="3">
    <location>
        <begin position="172"/>
        <end position="193"/>
    </location>
</feature>
<gene>
    <name evidence="5" type="ORF">Clacol_005597</name>
</gene>
<keyword evidence="1" id="KW-0862">Zinc</keyword>
<name>A0AAV5AHF2_9AGAM</name>
<sequence length="332" mass="36152">MSSDAALLQEIQRLKGAIDRHKNGSARPASSRNYHPYAPHSSANKKYVNPAVSGNHTKSQNATLSNFSVPSSSHQALGENPREVVIDGVKFESSQRKLTRKDLKTSTMEPLARGASDTRLSGTRGKKGPVNVNVDAPVHTNMIRKRLPYARSSYLIVAQTTMKTVVYHTTPLHVVCLSVIIFLIMVGVLAKIAPTHTYASDRGIDCDKQHVRECPDFAEKGSCPNKSCKLPHVIRANMRRKPVNSAGSTVKTMSNATTASESINELGKEGRVELSSQSFSGGPSAAEEFISLTFEESEDESDDDDDDEIEGSDDDESATFEDQDLNTDPDTS</sequence>
<dbReference type="AlphaFoldDB" id="A0AAV5AHF2"/>
<dbReference type="InterPro" id="IPR000571">
    <property type="entry name" value="Znf_CCCH"/>
</dbReference>
<proteinExistence type="predicted"/>
<dbReference type="PANTHER" id="PTHR46156:SF1">
    <property type="entry name" value="ZINC FINGER CCCH DOMAIN-CONTAINING PROTEIN 3"/>
    <property type="match status" value="1"/>
</dbReference>
<dbReference type="EMBL" id="BPWL01000006">
    <property type="protein sequence ID" value="GJJ11365.1"/>
    <property type="molecule type" value="Genomic_DNA"/>
</dbReference>
<organism evidence="5 6">
    <name type="scientific">Clathrus columnatus</name>
    <dbReference type="NCBI Taxonomy" id="1419009"/>
    <lineage>
        <taxon>Eukaryota</taxon>
        <taxon>Fungi</taxon>
        <taxon>Dikarya</taxon>
        <taxon>Basidiomycota</taxon>
        <taxon>Agaricomycotina</taxon>
        <taxon>Agaricomycetes</taxon>
        <taxon>Phallomycetidae</taxon>
        <taxon>Phallales</taxon>
        <taxon>Clathraceae</taxon>
        <taxon>Clathrus</taxon>
    </lineage>
</organism>
<keyword evidence="1" id="KW-0863">Zinc-finger</keyword>
<evidence type="ECO:0000313" key="5">
    <source>
        <dbReference type="EMBL" id="GJJ11365.1"/>
    </source>
</evidence>
<accession>A0AAV5AHF2</accession>
<keyword evidence="1" id="KW-0479">Metal-binding</keyword>
<evidence type="ECO:0000259" key="4">
    <source>
        <dbReference type="PROSITE" id="PS50103"/>
    </source>
</evidence>
<feature type="compositionally biased region" description="Polar residues" evidence="2">
    <location>
        <begin position="52"/>
        <end position="75"/>
    </location>
</feature>
<keyword evidence="3" id="KW-0472">Membrane</keyword>
<feature type="compositionally biased region" description="Polar residues" evidence="2">
    <location>
        <begin position="245"/>
        <end position="263"/>
    </location>
</feature>
<keyword evidence="6" id="KW-1185">Reference proteome</keyword>
<feature type="region of interest" description="Disordered" evidence="2">
    <location>
        <begin position="100"/>
        <end position="133"/>
    </location>
</feature>
<dbReference type="GO" id="GO:0005634">
    <property type="term" value="C:nucleus"/>
    <property type="evidence" value="ECO:0007669"/>
    <property type="project" value="TreeGrafter"/>
</dbReference>
<evidence type="ECO:0000313" key="6">
    <source>
        <dbReference type="Proteomes" id="UP001050691"/>
    </source>
</evidence>
<comment type="caution">
    <text evidence="5">The sequence shown here is derived from an EMBL/GenBank/DDBJ whole genome shotgun (WGS) entry which is preliminary data.</text>
</comment>
<reference evidence="5" key="1">
    <citation type="submission" date="2021-10" db="EMBL/GenBank/DDBJ databases">
        <title>De novo Genome Assembly of Clathrus columnatus (Basidiomycota, Fungi) Using Illumina and Nanopore Sequence Data.</title>
        <authorList>
            <person name="Ogiso-Tanaka E."/>
            <person name="Itagaki H."/>
            <person name="Hosoya T."/>
            <person name="Hosaka K."/>
        </authorList>
    </citation>
    <scope>NUCLEOTIDE SEQUENCE</scope>
    <source>
        <strain evidence="5">MO-923</strain>
    </source>
</reference>
<feature type="domain" description="C3H1-type" evidence="4">
    <location>
        <begin position="208"/>
        <end position="235"/>
    </location>
</feature>
<evidence type="ECO:0000256" key="3">
    <source>
        <dbReference type="SAM" id="Phobius"/>
    </source>
</evidence>
<feature type="compositionally biased region" description="Acidic residues" evidence="2">
    <location>
        <begin position="295"/>
        <end position="332"/>
    </location>
</feature>
<feature type="region of interest" description="Disordered" evidence="2">
    <location>
        <begin position="16"/>
        <end position="78"/>
    </location>
</feature>
<feature type="region of interest" description="Disordered" evidence="2">
    <location>
        <begin position="239"/>
        <end position="332"/>
    </location>
</feature>
<dbReference type="PANTHER" id="PTHR46156">
    <property type="entry name" value="CCCH ZINGC FINGER"/>
    <property type="match status" value="1"/>
</dbReference>
<protein>
    <recommendedName>
        <fullName evidence="4">C3H1-type domain-containing protein</fullName>
    </recommendedName>
</protein>
<keyword evidence="3" id="KW-1133">Transmembrane helix</keyword>
<keyword evidence="3" id="KW-0812">Transmembrane</keyword>
<evidence type="ECO:0000256" key="2">
    <source>
        <dbReference type="SAM" id="MobiDB-lite"/>
    </source>
</evidence>
<dbReference type="GO" id="GO:0008270">
    <property type="term" value="F:zinc ion binding"/>
    <property type="evidence" value="ECO:0007669"/>
    <property type="project" value="UniProtKB-KW"/>
</dbReference>